<dbReference type="Gene3D" id="2.30.110.20">
    <property type="entry name" value="Hcp1-like"/>
    <property type="match status" value="1"/>
</dbReference>
<dbReference type="EMBL" id="JAPNKA010000001">
    <property type="protein sequence ID" value="MCY1080025.1"/>
    <property type="molecule type" value="Genomic_DNA"/>
</dbReference>
<dbReference type="NCBIfam" id="TIGR03344">
    <property type="entry name" value="VI_effect_Hcp1"/>
    <property type="match status" value="1"/>
</dbReference>
<reference evidence="1 2" key="1">
    <citation type="submission" date="2022-11" db="EMBL/GenBank/DDBJ databases">
        <title>Minimal conservation of predation-associated metabolite biosynthetic gene clusters underscores biosynthetic potential of Myxococcota including descriptions for ten novel species: Archangium lansinium sp. nov., Myxococcus landrumus sp. nov., Nannocystis bai.</title>
        <authorList>
            <person name="Ahearne A."/>
            <person name="Stevens C."/>
            <person name="Phillips K."/>
        </authorList>
    </citation>
    <scope>NUCLEOTIDE SEQUENCE [LARGE SCALE GENOMIC DNA]</scope>
    <source>
        <strain evidence="1 2">MIWBW</strain>
    </source>
</reference>
<comment type="caution">
    <text evidence="1">The sequence shown here is derived from an EMBL/GenBank/DDBJ whole genome shotgun (WGS) entry which is preliminary data.</text>
</comment>
<dbReference type="InterPro" id="IPR008514">
    <property type="entry name" value="T6SS_Hcp"/>
</dbReference>
<dbReference type="Pfam" id="PF05638">
    <property type="entry name" value="T6SS_HCP"/>
    <property type="match status" value="1"/>
</dbReference>
<name>A0ABT4AED3_9BACT</name>
<keyword evidence="2" id="KW-1185">Reference proteome</keyword>
<dbReference type="RefSeq" id="WP_267538706.1">
    <property type="nucleotide sequence ID" value="NZ_JAPNKA010000001.1"/>
</dbReference>
<dbReference type="PANTHER" id="PTHR36152:SF5">
    <property type="entry name" value="PROTEIN HCP1"/>
    <property type="match status" value="1"/>
</dbReference>
<accession>A0ABT4AED3</accession>
<evidence type="ECO:0000313" key="1">
    <source>
        <dbReference type="EMBL" id="MCY1080025.1"/>
    </source>
</evidence>
<sequence>MPANIYLKFEDAALKGESTSGQGKDEIEVIAFSHTVTKPLSSSQASNVNRVHGRTQHEDFIIKKWVDQTTPKLNQYCSQGVELKKATVTIYVQPAGKNNTSEQKGDAVKLFVYTMENVIISSVSVTGGVEDTAVETIALNYSAITWSNERNGSKTAGWDLAKNQPK</sequence>
<dbReference type="InterPro" id="IPR053165">
    <property type="entry name" value="HSI-I_assembly_Hcp1"/>
</dbReference>
<proteinExistence type="predicted"/>
<organism evidence="1 2">
    <name type="scientific">Archangium lansingense</name>
    <dbReference type="NCBI Taxonomy" id="2995310"/>
    <lineage>
        <taxon>Bacteria</taxon>
        <taxon>Pseudomonadati</taxon>
        <taxon>Myxococcota</taxon>
        <taxon>Myxococcia</taxon>
        <taxon>Myxococcales</taxon>
        <taxon>Cystobacterineae</taxon>
        <taxon>Archangiaceae</taxon>
        <taxon>Archangium</taxon>
    </lineage>
</organism>
<protein>
    <submittedName>
        <fullName evidence="1">Type VI secretion system tube protein Hcp</fullName>
    </submittedName>
</protein>
<dbReference type="Proteomes" id="UP001207654">
    <property type="component" value="Unassembled WGS sequence"/>
</dbReference>
<evidence type="ECO:0000313" key="2">
    <source>
        <dbReference type="Proteomes" id="UP001207654"/>
    </source>
</evidence>
<dbReference type="PANTHER" id="PTHR36152">
    <property type="entry name" value="CYTOPLASMIC PROTEIN-RELATED"/>
    <property type="match status" value="1"/>
</dbReference>
<gene>
    <name evidence="1" type="ORF">OV287_36800</name>
</gene>
<dbReference type="InterPro" id="IPR036624">
    <property type="entry name" value="Hcp1-lik_sf"/>
</dbReference>
<dbReference type="SUPFAM" id="SSF141452">
    <property type="entry name" value="Hcp1-like"/>
    <property type="match status" value="1"/>
</dbReference>